<reference evidence="13" key="2">
    <citation type="submission" date="2013-12" db="EMBL/GenBank/DDBJ databases">
        <title>Evolution of pathogenesis and genome organization in the Tremellales.</title>
        <authorList>
            <person name="Cuomo C."/>
            <person name="Litvintseva A."/>
            <person name="Heitman J."/>
            <person name="Chen Y."/>
            <person name="Sun S."/>
            <person name="Springer D."/>
            <person name="Dromer F."/>
            <person name="Young S."/>
            <person name="Zeng Q."/>
            <person name="Chapman S."/>
            <person name="Gujja S."/>
            <person name="Saif S."/>
            <person name="Birren B."/>
        </authorList>
    </citation>
    <scope>NUCLEOTIDE SEQUENCE [LARGE SCALE GENOMIC DNA]</scope>
    <source>
        <strain evidence="13">BCC8398</strain>
    </source>
</reference>
<keyword evidence="10 11" id="KW-0066">ATP synthesis</keyword>
<dbReference type="PIRSF" id="PIRSF039089">
    <property type="entry name" value="ATP_synthase_gamma"/>
    <property type="match status" value="1"/>
</dbReference>
<organism evidence="12 13">
    <name type="scientific">Kwoniella heveanensis BCC8398</name>
    <dbReference type="NCBI Taxonomy" id="1296120"/>
    <lineage>
        <taxon>Eukaryota</taxon>
        <taxon>Fungi</taxon>
        <taxon>Dikarya</taxon>
        <taxon>Basidiomycota</taxon>
        <taxon>Agaricomycotina</taxon>
        <taxon>Tremellomycetes</taxon>
        <taxon>Tremellales</taxon>
        <taxon>Cryptococcaceae</taxon>
        <taxon>Kwoniella</taxon>
    </lineage>
</organism>
<dbReference type="PANTHER" id="PTHR11693">
    <property type="entry name" value="ATP SYNTHASE GAMMA CHAIN"/>
    <property type="match status" value="1"/>
</dbReference>
<evidence type="ECO:0000313" key="13">
    <source>
        <dbReference type="Proteomes" id="UP000092666"/>
    </source>
</evidence>
<dbReference type="Proteomes" id="UP000092666">
    <property type="component" value="Unassembled WGS sequence"/>
</dbReference>
<keyword evidence="13" id="KW-1185">Reference proteome</keyword>
<dbReference type="InterPro" id="IPR035968">
    <property type="entry name" value="ATP_synth_F1_ATPase_gsu"/>
</dbReference>
<dbReference type="FunFam" id="3.40.1380.10:FF:000003">
    <property type="entry name" value="ATP synthase subunit gamma"/>
    <property type="match status" value="1"/>
</dbReference>
<sequence length="291" mass="31316">MFARSVRPALNVARAANVQQQQQGMATLREIEQRLKSVKNIEKITKSMKVVASTKLTRAEKAMREAKKYGAANNELFKHTEPEASEEAPKILYVGISSDGGLCGGIHSSITRAIKKEMAANPGSLAVVGDKPKSQLSRAMPQAFKVSFNSVGKDVPTFAEASAIADEIVKNGGEWDQIKIVSNKYLSAISYESGVTSVISAKALQAAAGFQQYEMEEDVSKDLAEFALANAIYTALVEGHAAEISARRTAMENASNNANDMMASLQLQYNRGRQAVITNELIDIITGASAL</sequence>
<dbReference type="Gene3D" id="1.10.287.80">
    <property type="entry name" value="ATP synthase, gamma subunit, helix hairpin domain"/>
    <property type="match status" value="1"/>
</dbReference>
<dbReference type="GO" id="GO:0005743">
    <property type="term" value="C:mitochondrial inner membrane"/>
    <property type="evidence" value="ECO:0007669"/>
    <property type="project" value="UniProtKB-SubCell"/>
</dbReference>
<dbReference type="PANTHER" id="PTHR11693:SF22">
    <property type="entry name" value="ATP SYNTHASE SUBUNIT GAMMA, MITOCHONDRIAL"/>
    <property type="match status" value="1"/>
</dbReference>
<dbReference type="CDD" id="cd12151">
    <property type="entry name" value="F1-ATPase_gamma"/>
    <property type="match status" value="1"/>
</dbReference>
<comment type="similarity">
    <text evidence="2 11">Belongs to the ATPase gamma chain family.</text>
</comment>
<proteinExistence type="inferred from homology"/>
<evidence type="ECO:0000313" key="12">
    <source>
        <dbReference type="EMBL" id="OCF31237.1"/>
    </source>
</evidence>
<dbReference type="PRINTS" id="PR00126">
    <property type="entry name" value="ATPASEGAMMA"/>
</dbReference>
<evidence type="ECO:0000256" key="1">
    <source>
        <dbReference type="ARBA" id="ARBA00004637"/>
    </source>
</evidence>
<dbReference type="PROSITE" id="PS00153">
    <property type="entry name" value="ATPASE_GAMMA"/>
    <property type="match status" value="1"/>
</dbReference>
<keyword evidence="9 11" id="KW-0139">CF(1)</keyword>
<comment type="subcellular location">
    <subcellularLocation>
        <location evidence="1">Mitochondrion inner membrane</location>
        <topology evidence="1">Peripheral membrane protein</topology>
    </subcellularLocation>
</comment>
<dbReference type="STRING" id="1296120.A0A1B9GJS8"/>
<evidence type="ECO:0000256" key="7">
    <source>
        <dbReference type="ARBA" id="ARBA00023128"/>
    </source>
</evidence>
<dbReference type="GO" id="GO:0046933">
    <property type="term" value="F:proton-transporting ATP synthase activity, rotational mechanism"/>
    <property type="evidence" value="ECO:0007669"/>
    <property type="project" value="InterPro"/>
</dbReference>
<evidence type="ECO:0000256" key="5">
    <source>
        <dbReference type="ARBA" id="ARBA00022792"/>
    </source>
</evidence>
<keyword evidence="3 11" id="KW-0813">Transport</keyword>
<evidence type="ECO:0000256" key="6">
    <source>
        <dbReference type="ARBA" id="ARBA00023065"/>
    </source>
</evidence>
<dbReference type="InterPro" id="IPR023632">
    <property type="entry name" value="ATP_synth_F1_gsu_CS"/>
</dbReference>
<evidence type="ECO:0000256" key="10">
    <source>
        <dbReference type="ARBA" id="ARBA00023310"/>
    </source>
</evidence>
<dbReference type="GO" id="GO:0045259">
    <property type="term" value="C:proton-transporting ATP synthase complex"/>
    <property type="evidence" value="ECO:0007669"/>
    <property type="project" value="UniProtKB-KW"/>
</dbReference>
<keyword evidence="4 11" id="KW-0375">Hydrogen ion transport</keyword>
<evidence type="ECO:0000256" key="8">
    <source>
        <dbReference type="ARBA" id="ARBA00023136"/>
    </source>
</evidence>
<evidence type="ECO:0000256" key="11">
    <source>
        <dbReference type="RuleBase" id="RU004001"/>
    </source>
</evidence>
<keyword evidence="5" id="KW-0999">Mitochondrion inner membrane</keyword>
<dbReference type="InterPro" id="IPR000131">
    <property type="entry name" value="ATP_synth_F1_gsu"/>
</dbReference>
<evidence type="ECO:0000256" key="3">
    <source>
        <dbReference type="ARBA" id="ARBA00022448"/>
    </source>
</evidence>
<keyword evidence="6 11" id="KW-0406">Ion transport</keyword>
<evidence type="ECO:0000256" key="2">
    <source>
        <dbReference type="ARBA" id="ARBA00007681"/>
    </source>
</evidence>
<reference evidence="12 13" key="1">
    <citation type="submission" date="2013-07" db="EMBL/GenBank/DDBJ databases">
        <title>The Genome Sequence of Cryptococcus heveanensis BCC8398.</title>
        <authorList>
            <consortium name="The Broad Institute Genome Sequencing Platform"/>
            <person name="Cuomo C."/>
            <person name="Litvintseva A."/>
            <person name="Chen Y."/>
            <person name="Heitman J."/>
            <person name="Sun S."/>
            <person name="Springer D."/>
            <person name="Dromer F."/>
            <person name="Young S.K."/>
            <person name="Zeng Q."/>
            <person name="Gargeya S."/>
            <person name="Fitzgerald M."/>
            <person name="Abouelleil A."/>
            <person name="Alvarado L."/>
            <person name="Berlin A.M."/>
            <person name="Chapman S.B."/>
            <person name="Dewar J."/>
            <person name="Goldberg J."/>
            <person name="Griggs A."/>
            <person name="Gujja S."/>
            <person name="Hansen M."/>
            <person name="Howarth C."/>
            <person name="Imamovic A."/>
            <person name="Larimer J."/>
            <person name="McCowan C."/>
            <person name="Murphy C."/>
            <person name="Pearson M."/>
            <person name="Priest M."/>
            <person name="Roberts A."/>
            <person name="Saif S."/>
            <person name="Shea T."/>
            <person name="Sykes S."/>
            <person name="Wortman J."/>
            <person name="Nusbaum C."/>
            <person name="Birren B."/>
        </authorList>
    </citation>
    <scope>NUCLEOTIDE SEQUENCE [LARGE SCALE GENOMIC DNA]</scope>
    <source>
        <strain evidence="12 13">BCC8398</strain>
    </source>
</reference>
<dbReference type="NCBIfam" id="TIGR01146">
    <property type="entry name" value="ATPsyn_F1gamma"/>
    <property type="match status" value="1"/>
</dbReference>
<keyword evidence="7" id="KW-0496">Mitochondrion</keyword>
<evidence type="ECO:0000256" key="9">
    <source>
        <dbReference type="ARBA" id="ARBA00023196"/>
    </source>
</evidence>
<dbReference type="SUPFAM" id="SSF52943">
    <property type="entry name" value="ATP synthase (F1-ATPase), gamma subunit"/>
    <property type="match status" value="1"/>
</dbReference>
<protein>
    <recommendedName>
        <fullName evidence="11">ATP synthase subunit gamma</fullName>
    </recommendedName>
</protein>
<comment type="subunit">
    <text evidence="11">F-type ATPases have 2 components, CF(1) - the catalytic core - and CF(0) - the membrane proton channel. CF(1) and CF(0) have multiple subunits.</text>
</comment>
<dbReference type="Pfam" id="PF00231">
    <property type="entry name" value="ATP-synt"/>
    <property type="match status" value="1"/>
</dbReference>
<dbReference type="Gene3D" id="3.40.1380.10">
    <property type="match status" value="1"/>
</dbReference>
<evidence type="ECO:0000256" key="4">
    <source>
        <dbReference type="ARBA" id="ARBA00022781"/>
    </source>
</evidence>
<dbReference type="AlphaFoldDB" id="A0A1B9GJS8"/>
<accession>A0A1B9GJS8</accession>
<dbReference type="EMBL" id="KV700136">
    <property type="protein sequence ID" value="OCF31237.1"/>
    <property type="molecule type" value="Genomic_DNA"/>
</dbReference>
<dbReference type="OrthoDB" id="239812at2759"/>
<keyword evidence="8" id="KW-0472">Membrane</keyword>
<name>A0A1B9GJS8_9TREE</name>
<gene>
    <name evidence="12" type="ORF">I316_07022</name>
</gene>